<evidence type="ECO:0008006" key="3">
    <source>
        <dbReference type="Google" id="ProtNLM"/>
    </source>
</evidence>
<reference evidence="2" key="1">
    <citation type="journal article" date="2019" name="Int. J. Syst. Evol. Microbiol.">
        <title>The Global Catalogue of Microorganisms (GCM) 10K type strain sequencing project: providing services to taxonomists for standard genome sequencing and annotation.</title>
        <authorList>
            <consortium name="The Broad Institute Genomics Platform"/>
            <consortium name="The Broad Institute Genome Sequencing Center for Infectious Disease"/>
            <person name="Wu L."/>
            <person name="Ma J."/>
        </authorList>
    </citation>
    <scope>NUCLEOTIDE SEQUENCE [LARGE SCALE GENOMIC DNA]</scope>
    <source>
        <strain evidence="2">JCM 31486</strain>
    </source>
</reference>
<evidence type="ECO:0000313" key="1">
    <source>
        <dbReference type="EMBL" id="MFD1046057.1"/>
    </source>
</evidence>
<keyword evidence="2" id="KW-1185">Reference proteome</keyword>
<sequence>MSVIELTTFTVKPANTAALLAARPGMVDAFRRDRRGFIAARLAAQG</sequence>
<accession>A0ABW3M811</accession>
<dbReference type="Proteomes" id="UP001597045">
    <property type="component" value="Unassembled WGS sequence"/>
</dbReference>
<dbReference type="EMBL" id="JBHTIS010000505">
    <property type="protein sequence ID" value="MFD1046057.1"/>
    <property type="molecule type" value="Genomic_DNA"/>
</dbReference>
<comment type="caution">
    <text evidence="1">The sequence shown here is derived from an EMBL/GenBank/DDBJ whole genome shotgun (WGS) entry which is preliminary data.</text>
</comment>
<evidence type="ECO:0000313" key="2">
    <source>
        <dbReference type="Proteomes" id="UP001597045"/>
    </source>
</evidence>
<proteinExistence type="predicted"/>
<gene>
    <name evidence="1" type="ORF">ACFQ1S_11015</name>
</gene>
<name>A0ABW3M811_9PSEU</name>
<organism evidence="1 2">
    <name type="scientific">Kibdelosporangium lantanae</name>
    <dbReference type="NCBI Taxonomy" id="1497396"/>
    <lineage>
        <taxon>Bacteria</taxon>
        <taxon>Bacillati</taxon>
        <taxon>Actinomycetota</taxon>
        <taxon>Actinomycetes</taxon>
        <taxon>Pseudonocardiales</taxon>
        <taxon>Pseudonocardiaceae</taxon>
        <taxon>Kibdelosporangium</taxon>
    </lineage>
</organism>
<protein>
    <recommendedName>
        <fullName evidence="3">Antibiotic biosynthesis monooxygenase</fullName>
    </recommendedName>
</protein>